<feature type="non-terminal residue" evidence="4">
    <location>
        <position position="1"/>
    </location>
</feature>
<evidence type="ECO:0000313" key="4">
    <source>
        <dbReference type="EMBL" id="KAK3262540.1"/>
    </source>
</evidence>
<dbReference type="Proteomes" id="UP001190700">
    <property type="component" value="Unassembled WGS sequence"/>
</dbReference>
<protein>
    <submittedName>
        <fullName evidence="4">Uncharacterized protein</fullName>
    </submittedName>
</protein>
<reference evidence="4 5" key="1">
    <citation type="journal article" date="2015" name="Genome Biol. Evol.">
        <title>Comparative Genomics of a Bacterivorous Green Alga Reveals Evolutionary Causalities and Consequences of Phago-Mixotrophic Mode of Nutrition.</title>
        <authorList>
            <person name="Burns J.A."/>
            <person name="Paasch A."/>
            <person name="Narechania A."/>
            <person name="Kim E."/>
        </authorList>
    </citation>
    <scope>NUCLEOTIDE SEQUENCE [LARGE SCALE GENOMIC DNA]</scope>
    <source>
        <strain evidence="4 5">PLY_AMNH</strain>
    </source>
</reference>
<keyword evidence="3" id="KW-0732">Signal</keyword>
<evidence type="ECO:0000256" key="3">
    <source>
        <dbReference type="SAM" id="SignalP"/>
    </source>
</evidence>
<gene>
    <name evidence="4" type="ORF">CYMTET_28610</name>
</gene>
<keyword evidence="2" id="KW-0472">Membrane</keyword>
<feature type="transmembrane region" description="Helical" evidence="2">
    <location>
        <begin position="358"/>
        <end position="384"/>
    </location>
</feature>
<proteinExistence type="predicted"/>
<evidence type="ECO:0000256" key="1">
    <source>
        <dbReference type="SAM" id="MobiDB-lite"/>
    </source>
</evidence>
<evidence type="ECO:0000256" key="2">
    <source>
        <dbReference type="SAM" id="Phobius"/>
    </source>
</evidence>
<accession>A0AAE0FMS5</accession>
<comment type="caution">
    <text evidence="4">The sequence shown here is derived from an EMBL/GenBank/DDBJ whole genome shotgun (WGS) entry which is preliminary data.</text>
</comment>
<evidence type="ECO:0000313" key="5">
    <source>
        <dbReference type="Proteomes" id="UP001190700"/>
    </source>
</evidence>
<keyword evidence="5" id="KW-1185">Reference proteome</keyword>
<dbReference type="AlphaFoldDB" id="A0AAE0FMS5"/>
<keyword evidence="2" id="KW-1133">Transmembrane helix</keyword>
<organism evidence="4 5">
    <name type="scientific">Cymbomonas tetramitiformis</name>
    <dbReference type="NCBI Taxonomy" id="36881"/>
    <lineage>
        <taxon>Eukaryota</taxon>
        <taxon>Viridiplantae</taxon>
        <taxon>Chlorophyta</taxon>
        <taxon>Pyramimonadophyceae</taxon>
        <taxon>Pyramimonadales</taxon>
        <taxon>Pyramimonadaceae</taxon>
        <taxon>Cymbomonas</taxon>
    </lineage>
</organism>
<feature type="chain" id="PRO_5041913861" evidence="3">
    <location>
        <begin position="21"/>
        <end position="508"/>
    </location>
</feature>
<feature type="region of interest" description="Disordered" evidence="1">
    <location>
        <begin position="214"/>
        <end position="257"/>
    </location>
</feature>
<sequence>VLGLVCVFSLALFLLYKMHALQFMQLSMTEIQPHASYSQQAWESLENPHRHATSGVVNIISGYIQVMGQFNWLFSDRVPQPFASAITILSFFTIPPNLLEFSSMGCLLWNLRGSPVADDDEPSISSNQYYTSLVIVFCIPCSLVLAFAWTFTRPIAYVQKSMLRASDLVSQQVQMPRRIARMMISLPDSTTRLRALAWSKSITESKKAFLDTPCNLQHDAIPDEPAPDEEKKEASDTSPNGSWRGGHEEKSKKRRSQMMRSFIEAAADLIEDKDEEGSGDDDDDWDGDVTKDLRQQLSEFKISSAIFCKAGLFFLNLTHPMITTSMFRLYACSDIDLDSEDQRWLAENRATECFTAKWWSFCFLSVTNICFYTVGYPLVFISLLSYFHTRKMVRVTNAVKARRNASADDRCIPSNVKECQTTKTIIAILFEKDPDLSTVSRGDYIYVRQNKLVPKIDKKTNLPSEVDHMIDINNEDGTVNTSIQARAARRSISSSSFRSAESVRRPPV</sequence>
<feature type="signal peptide" evidence="3">
    <location>
        <begin position="1"/>
        <end position="20"/>
    </location>
</feature>
<feature type="transmembrane region" description="Helical" evidence="2">
    <location>
        <begin position="129"/>
        <end position="152"/>
    </location>
</feature>
<keyword evidence="2" id="KW-0812">Transmembrane</keyword>
<name>A0AAE0FMS5_9CHLO</name>
<dbReference type="EMBL" id="LGRX02016118">
    <property type="protein sequence ID" value="KAK3262540.1"/>
    <property type="molecule type" value="Genomic_DNA"/>
</dbReference>